<dbReference type="SUPFAM" id="SSF47598">
    <property type="entry name" value="Ribbon-helix-helix"/>
    <property type="match status" value="1"/>
</dbReference>
<evidence type="ECO:0000313" key="3">
    <source>
        <dbReference type="Proteomes" id="UP000006772"/>
    </source>
</evidence>
<dbReference type="InterPro" id="IPR035069">
    <property type="entry name" value="TTHA1013/TTHA0281-like"/>
</dbReference>
<gene>
    <name evidence="2" type="ORF">HFRIS_005698</name>
</gene>
<feature type="domain" description="HicB-like antitoxin of toxin-antitoxin system" evidence="1">
    <location>
        <begin position="3"/>
        <end position="122"/>
    </location>
</feature>
<evidence type="ECO:0000259" key="1">
    <source>
        <dbReference type="Pfam" id="PF15919"/>
    </source>
</evidence>
<reference evidence="2 3" key="1">
    <citation type="journal article" date="2013" name="Front. Microbiol.">
        <title>The genome of the endophytic bacterium H. frisingense GSF30(T) identifies diverse strategies in the Herbaspirillum genus to interact with plants.</title>
        <authorList>
            <person name="Straub D."/>
            <person name="Rothballer M."/>
            <person name="Hartmann A."/>
            <person name="Ludewig U."/>
        </authorList>
    </citation>
    <scope>NUCLEOTIDE SEQUENCE [LARGE SCALE GENOMIC DNA]</scope>
    <source>
        <strain evidence="2 3">GSF30</strain>
    </source>
</reference>
<dbReference type="CDD" id="cd21631">
    <property type="entry name" value="RHH_CopG_NikR-like"/>
    <property type="match status" value="1"/>
</dbReference>
<sequence>MLYPIYVHKDANSAYGAAFPDFPGCFAGADDLQDLPAAAQEAVEVHFHGETEPIPRPSAPEDWSDDAQFQGGYWMLVEIDLSRVNAKAIRLNVSLPQSLVKRIDAVAQARSMSRSAFLALAAEHEMQVASR</sequence>
<accession>A0AAI9IGS1</accession>
<organism evidence="2 3">
    <name type="scientific">Herbaspirillum frisingense GSF30</name>
    <dbReference type="NCBI Taxonomy" id="864073"/>
    <lineage>
        <taxon>Bacteria</taxon>
        <taxon>Pseudomonadati</taxon>
        <taxon>Pseudomonadota</taxon>
        <taxon>Betaproteobacteria</taxon>
        <taxon>Burkholderiales</taxon>
        <taxon>Oxalobacteraceae</taxon>
        <taxon>Herbaspirillum</taxon>
    </lineage>
</organism>
<dbReference type="InterPro" id="IPR010985">
    <property type="entry name" value="Ribbon_hlx_hlx"/>
</dbReference>
<dbReference type="InterPro" id="IPR031807">
    <property type="entry name" value="HicB-like"/>
</dbReference>
<dbReference type="AlphaFoldDB" id="A0AAI9IGS1"/>
<proteinExistence type="predicted"/>
<protein>
    <recommendedName>
        <fullName evidence="1">HicB-like antitoxin of toxin-antitoxin system domain-containing protein</fullName>
    </recommendedName>
</protein>
<dbReference type="Pfam" id="PF15919">
    <property type="entry name" value="HicB_lk_antitox"/>
    <property type="match status" value="1"/>
</dbReference>
<dbReference type="SUPFAM" id="SSF143100">
    <property type="entry name" value="TTHA1013/TTHA0281-like"/>
    <property type="match status" value="1"/>
</dbReference>
<evidence type="ECO:0000313" key="2">
    <source>
        <dbReference type="EMBL" id="EOA05928.1"/>
    </source>
</evidence>
<dbReference type="RefSeq" id="WP_006462304.1">
    <property type="nucleotide sequence ID" value="NZ_AEEC02000005.1"/>
</dbReference>
<dbReference type="Gene3D" id="3.30.160.250">
    <property type="match status" value="1"/>
</dbReference>
<dbReference type="Proteomes" id="UP000006772">
    <property type="component" value="Unassembled WGS sequence"/>
</dbReference>
<comment type="caution">
    <text evidence="2">The sequence shown here is derived from an EMBL/GenBank/DDBJ whole genome shotgun (WGS) entry which is preliminary data.</text>
</comment>
<dbReference type="EMBL" id="AEEC02000005">
    <property type="protein sequence ID" value="EOA05928.1"/>
    <property type="molecule type" value="Genomic_DNA"/>
</dbReference>
<dbReference type="GO" id="GO:0006355">
    <property type="term" value="P:regulation of DNA-templated transcription"/>
    <property type="evidence" value="ECO:0007669"/>
    <property type="project" value="InterPro"/>
</dbReference>
<name>A0AAI9IGS1_9BURK</name>